<gene>
    <name evidence="1" type="ORF">J4E00_15715</name>
</gene>
<dbReference type="Proteomes" id="UP000664369">
    <property type="component" value="Unassembled WGS sequence"/>
</dbReference>
<organism evidence="1 2">
    <name type="scientific">Hymenobacter negativus</name>
    <dbReference type="NCBI Taxonomy" id="2795026"/>
    <lineage>
        <taxon>Bacteria</taxon>
        <taxon>Pseudomonadati</taxon>
        <taxon>Bacteroidota</taxon>
        <taxon>Cytophagia</taxon>
        <taxon>Cytophagales</taxon>
        <taxon>Hymenobacteraceae</taxon>
        <taxon>Hymenobacter</taxon>
    </lineage>
</organism>
<keyword evidence="2" id="KW-1185">Reference proteome</keyword>
<protein>
    <recommendedName>
        <fullName evidence="3">IrrE N-terminal-like domain-containing protein</fullName>
    </recommendedName>
</protein>
<proteinExistence type="predicted"/>
<evidence type="ECO:0000313" key="1">
    <source>
        <dbReference type="EMBL" id="MBO2010508.1"/>
    </source>
</evidence>
<dbReference type="EMBL" id="JAGETZ010000007">
    <property type="protein sequence ID" value="MBO2010508.1"/>
    <property type="molecule type" value="Genomic_DNA"/>
</dbReference>
<evidence type="ECO:0008006" key="3">
    <source>
        <dbReference type="Google" id="ProtNLM"/>
    </source>
</evidence>
<accession>A0ABS3QHN8</accession>
<reference evidence="1 2" key="1">
    <citation type="submission" date="2021-03" db="EMBL/GenBank/DDBJ databases">
        <authorList>
            <person name="Kim M.K."/>
        </authorList>
    </citation>
    <scope>NUCLEOTIDE SEQUENCE [LARGE SCALE GENOMIC DNA]</scope>
    <source>
        <strain evidence="1 2">BT442</strain>
    </source>
</reference>
<name>A0ABS3QHN8_9BACT</name>
<sequence length="151" mass="16924">MRRFLTEIGLETQEMRLPKDTFLPGLLIDGGRLLIDPARLLYPGDVLHEAGHLAVTPAAERAQLSGNVMANKPEQHGTDGEEIAAMLWSYAAAQAVDIAPEVVFHPAGYRNQSTWMLDNFRQGIYPGLPLLVWMGLTTTPDFPRMNRWLRE</sequence>
<evidence type="ECO:0000313" key="2">
    <source>
        <dbReference type="Proteomes" id="UP000664369"/>
    </source>
</evidence>
<comment type="caution">
    <text evidence="1">The sequence shown here is derived from an EMBL/GenBank/DDBJ whole genome shotgun (WGS) entry which is preliminary data.</text>
</comment>